<accession>A0AAN8PM60</accession>
<organism evidence="3 4">
    <name type="scientific">Polyplax serrata</name>
    <name type="common">Common mouse louse</name>
    <dbReference type="NCBI Taxonomy" id="468196"/>
    <lineage>
        <taxon>Eukaryota</taxon>
        <taxon>Metazoa</taxon>
        <taxon>Ecdysozoa</taxon>
        <taxon>Arthropoda</taxon>
        <taxon>Hexapoda</taxon>
        <taxon>Insecta</taxon>
        <taxon>Pterygota</taxon>
        <taxon>Neoptera</taxon>
        <taxon>Paraneoptera</taxon>
        <taxon>Psocodea</taxon>
        <taxon>Troctomorpha</taxon>
        <taxon>Phthiraptera</taxon>
        <taxon>Anoplura</taxon>
        <taxon>Polyplacidae</taxon>
        <taxon>Polyplax</taxon>
    </lineage>
</organism>
<dbReference type="Proteomes" id="UP001372834">
    <property type="component" value="Unassembled WGS sequence"/>
</dbReference>
<protein>
    <recommendedName>
        <fullName evidence="2">ER-bound oxygenase mpaB/mpaB'/Rubber oxygenase catalytic domain-containing protein</fullName>
    </recommendedName>
</protein>
<keyword evidence="1" id="KW-1133">Transmembrane helix</keyword>
<evidence type="ECO:0000313" key="4">
    <source>
        <dbReference type="Proteomes" id="UP001372834"/>
    </source>
</evidence>
<evidence type="ECO:0000256" key="1">
    <source>
        <dbReference type="SAM" id="Phobius"/>
    </source>
</evidence>
<feature type="transmembrane region" description="Helical" evidence="1">
    <location>
        <begin position="61"/>
        <end position="82"/>
    </location>
</feature>
<dbReference type="GO" id="GO:0016491">
    <property type="term" value="F:oxidoreductase activity"/>
    <property type="evidence" value="ECO:0007669"/>
    <property type="project" value="InterPro"/>
</dbReference>
<evidence type="ECO:0000259" key="2">
    <source>
        <dbReference type="Pfam" id="PF09995"/>
    </source>
</evidence>
<name>A0AAN8PM60_POLSC</name>
<dbReference type="PANTHER" id="PTHR37159:SF1">
    <property type="entry name" value="GH11867P"/>
    <property type="match status" value="1"/>
</dbReference>
<feature type="domain" description="ER-bound oxygenase mpaB/mpaB'/Rubber oxygenase catalytic" evidence="2">
    <location>
        <begin position="67"/>
        <end position="253"/>
    </location>
</feature>
<dbReference type="InterPro" id="IPR018713">
    <property type="entry name" value="MPAB/Lcp_cat_dom"/>
</dbReference>
<dbReference type="PANTHER" id="PTHR37159">
    <property type="entry name" value="GH11867P"/>
    <property type="match status" value="1"/>
</dbReference>
<reference evidence="3 4" key="1">
    <citation type="submission" date="2023-10" db="EMBL/GenBank/DDBJ databases">
        <title>Genomes of two closely related lineages of the louse Polyplax serrata with different host specificities.</title>
        <authorList>
            <person name="Martinu J."/>
            <person name="Tarabai H."/>
            <person name="Stefka J."/>
            <person name="Hypsa V."/>
        </authorList>
    </citation>
    <scope>NUCLEOTIDE SEQUENCE [LARGE SCALE GENOMIC DNA]</scope>
    <source>
        <strain evidence="3">HR10_N</strain>
    </source>
</reference>
<keyword evidence="1" id="KW-0472">Membrane</keyword>
<sequence length="338" mass="39225">MQTVTRRITQQHTNDIDEQIRLLKEDADEPNLLHGNAMGELPEWFDKEKFQRGQQFFNANYYALFVSKLCGLFVILAIPRVLKILTMTRKSSTPSTAFKRYMSTLGHMLTWYNEDITDKESGAYKSLKAVYAKHSMANKRGLSEKNGSVSQSSLAITQFGFMGFGLLMQDKLGINVRDPKDLEGFIHFWRTIGYMIGIEDRYNICRGTVEETKETCRRVLKEILWPVLKSPSQEFREMTSALLKGMWAMIIFLDVEGFTAFTYELTGLEINKFTNWWSKAVYNFQKITHKILCSSIIGHFLRIFLNYELWLTVEISLRYPILAYLKFGMPNKSTLETP</sequence>
<keyword evidence="1" id="KW-0812">Transmembrane</keyword>
<proteinExistence type="predicted"/>
<dbReference type="Pfam" id="PF09995">
    <property type="entry name" value="MPAB_Lcp_cat"/>
    <property type="match status" value="1"/>
</dbReference>
<gene>
    <name evidence="3" type="ORF">RUM43_007252</name>
</gene>
<evidence type="ECO:0000313" key="3">
    <source>
        <dbReference type="EMBL" id="KAK6638982.1"/>
    </source>
</evidence>
<dbReference type="EMBL" id="JAWJWE010000003">
    <property type="protein sequence ID" value="KAK6638982.1"/>
    <property type="molecule type" value="Genomic_DNA"/>
</dbReference>
<dbReference type="AlphaFoldDB" id="A0AAN8PM60"/>
<comment type="caution">
    <text evidence="3">The sequence shown here is derived from an EMBL/GenBank/DDBJ whole genome shotgun (WGS) entry which is preliminary data.</text>
</comment>